<reference evidence="2" key="1">
    <citation type="journal article" date="2013" name="Genome Announc.">
        <title>Draft Genome Sequence of Streptomyces bottropensis ATCC 25435, a Bottromycin-Producing Actinomycete.</title>
        <authorList>
            <person name="Zhang H."/>
            <person name="Zhou W."/>
            <person name="Zhuang Y."/>
            <person name="Liang X."/>
            <person name="Liu T."/>
        </authorList>
    </citation>
    <scope>NUCLEOTIDE SEQUENCE [LARGE SCALE GENOMIC DNA]</scope>
    <source>
        <strain evidence="2">ATCC 25435</strain>
    </source>
</reference>
<gene>
    <name evidence="1" type="ORF">SBD_5674</name>
</gene>
<dbReference type="AlphaFoldDB" id="M3E8X9"/>
<sequence length="56" mass="5998">MLGRNVCAIGHLLRKAAHRSAIHTRCVQIDGPRPPISTGSGGAGSLYRLHRCLPKP</sequence>
<protein>
    <submittedName>
        <fullName evidence="1">Uncharacterized protein</fullName>
    </submittedName>
</protein>
<dbReference type="Proteomes" id="UP000030760">
    <property type="component" value="Unassembled WGS sequence"/>
</dbReference>
<organism evidence="1 2">
    <name type="scientific">Streptomyces bottropensis ATCC 25435</name>
    <dbReference type="NCBI Taxonomy" id="1054862"/>
    <lineage>
        <taxon>Bacteria</taxon>
        <taxon>Bacillati</taxon>
        <taxon>Actinomycetota</taxon>
        <taxon>Actinomycetes</taxon>
        <taxon>Kitasatosporales</taxon>
        <taxon>Streptomycetaceae</taxon>
        <taxon>Streptomyces</taxon>
    </lineage>
</organism>
<evidence type="ECO:0000313" key="2">
    <source>
        <dbReference type="Proteomes" id="UP000030760"/>
    </source>
</evidence>
<proteinExistence type="predicted"/>
<accession>M3E8X9</accession>
<dbReference type="EMBL" id="KB405094">
    <property type="protein sequence ID" value="EMF52596.1"/>
    <property type="molecule type" value="Genomic_DNA"/>
</dbReference>
<evidence type="ECO:0000313" key="1">
    <source>
        <dbReference type="EMBL" id="EMF52596.1"/>
    </source>
</evidence>
<name>M3E8X9_9ACTN</name>